<reference evidence="9 10" key="1">
    <citation type="submission" date="2018-07" db="EMBL/GenBank/DDBJ databases">
        <title>Chitinophaga K2CV101002-2 sp. nov., isolated from a monsoon evergreen broad-leaved forest soil.</title>
        <authorList>
            <person name="Lv Y."/>
        </authorList>
    </citation>
    <scope>NUCLEOTIDE SEQUENCE [LARGE SCALE GENOMIC DNA]</scope>
    <source>
        <strain evidence="9 10">GDMCC 1.1288</strain>
    </source>
</reference>
<evidence type="ECO:0000256" key="3">
    <source>
        <dbReference type="ARBA" id="ARBA00023082"/>
    </source>
</evidence>
<gene>
    <name evidence="9" type="ORF">DVR12_14735</name>
</gene>
<dbReference type="NCBIfam" id="TIGR02985">
    <property type="entry name" value="Sig70_bacteroi1"/>
    <property type="match status" value="1"/>
</dbReference>
<dbReference type="OrthoDB" id="799938at2"/>
<dbReference type="Gene3D" id="1.10.10.10">
    <property type="entry name" value="Winged helix-like DNA-binding domain superfamily/Winged helix DNA-binding domain"/>
    <property type="match status" value="1"/>
</dbReference>
<dbReference type="InterPro" id="IPR036388">
    <property type="entry name" value="WH-like_DNA-bd_sf"/>
</dbReference>
<keyword evidence="4 6" id="KW-0238">DNA-binding</keyword>
<dbReference type="Gene3D" id="1.10.1740.10">
    <property type="match status" value="1"/>
</dbReference>
<dbReference type="InterPro" id="IPR039425">
    <property type="entry name" value="RNA_pol_sigma-70-like"/>
</dbReference>
<dbReference type="AlphaFoldDB" id="A0A3E1Y925"/>
<evidence type="ECO:0000256" key="2">
    <source>
        <dbReference type="ARBA" id="ARBA00023015"/>
    </source>
</evidence>
<dbReference type="InterPro" id="IPR000838">
    <property type="entry name" value="RNA_pol_sigma70_ECF_CS"/>
</dbReference>
<dbReference type="InterPro" id="IPR013324">
    <property type="entry name" value="RNA_pol_sigma_r3/r4-like"/>
</dbReference>
<dbReference type="RefSeq" id="WP_116976556.1">
    <property type="nucleotide sequence ID" value="NZ_QPMM01000007.1"/>
</dbReference>
<dbReference type="GO" id="GO:0006352">
    <property type="term" value="P:DNA-templated transcription initiation"/>
    <property type="evidence" value="ECO:0007669"/>
    <property type="project" value="InterPro"/>
</dbReference>
<evidence type="ECO:0000256" key="5">
    <source>
        <dbReference type="ARBA" id="ARBA00023163"/>
    </source>
</evidence>
<comment type="caution">
    <text evidence="9">The sequence shown here is derived from an EMBL/GenBank/DDBJ whole genome shotgun (WGS) entry which is preliminary data.</text>
</comment>
<dbReference type="SUPFAM" id="SSF88946">
    <property type="entry name" value="Sigma2 domain of RNA polymerase sigma factors"/>
    <property type="match status" value="1"/>
</dbReference>
<dbReference type="InterPro" id="IPR014284">
    <property type="entry name" value="RNA_pol_sigma-70_dom"/>
</dbReference>
<dbReference type="PANTHER" id="PTHR43133:SF46">
    <property type="entry name" value="RNA POLYMERASE SIGMA-70 FACTOR ECF SUBFAMILY"/>
    <property type="match status" value="1"/>
</dbReference>
<accession>A0A3E1Y925</accession>
<dbReference type="InterPro" id="IPR013325">
    <property type="entry name" value="RNA_pol_sigma_r2"/>
</dbReference>
<protein>
    <recommendedName>
        <fullName evidence="6">RNA polymerase sigma factor</fullName>
    </recommendedName>
</protein>
<dbReference type="Pfam" id="PF08281">
    <property type="entry name" value="Sigma70_r4_2"/>
    <property type="match status" value="1"/>
</dbReference>
<evidence type="ECO:0000313" key="10">
    <source>
        <dbReference type="Proteomes" id="UP000260644"/>
    </source>
</evidence>
<comment type="similarity">
    <text evidence="1 6">Belongs to the sigma-70 factor family. ECF subfamily.</text>
</comment>
<proteinExistence type="inferred from homology"/>
<sequence length="196" mass="22901">MTNKPSIHEIITDVSNGDVMAFRALFDAYRDKLYFFLLRIVETKESAEDIVQDTFLKVWLNRNDLQNVKNFNAYLYQIAKNAAINGLRRKALEAVILESNQFTLEATDNEEQILLKDLRIQIQKAVEALPAQQRKVFTLRRNDHYKIEEIAEQLQISHLTVKRHLTEALKSIRHALKISYKEDIIIILVILRLIDP</sequence>
<keyword evidence="2 6" id="KW-0805">Transcription regulation</keyword>
<dbReference type="SUPFAM" id="SSF88659">
    <property type="entry name" value="Sigma3 and sigma4 domains of RNA polymerase sigma factors"/>
    <property type="match status" value="1"/>
</dbReference>
<keyword evidence="5 6" id="KW-0804">Transcription</keyword>
<evidence type="ECO:0000313" key="9">
    <source>
        <dbReference type="EMBL" id="RFS21905.1"/>
    </source>
</evidence>
<name>A0A3E1Y925_9BACT</name>
<dbReference type="Proteomes" id="UP000260644">
    <property type="component" value="Unassembled WGS sequence"/>
</dbReference>
<dbReference type="GO" id="GO:0016987">
    <property type="term" value="F:sigma factor activity"/>
    <property type="evidence" value="ECO:0007669"/>
    <property type="project" value="UniProtKB-KW"/>
</dbReference>
<evidence type="ECO:0000256" key="1">
    <source>
        <dbReference type="ARBA" id="ARBA00010641"/>
    </source>
</evidence>
<evidence type="ECO:0000256" key="6">
    <source>
        <dbReference type="RuleBase" id="RU000716"/>
    </source>
</evidence>
<dbReference type="PROSITE" id="PS01063">
    <property type="entry name" value="SIGMA70_ECF"/>
    <property type="match status" value="1"/>
</dbReference>
<dbReference type="EMBL" id="QPMM01000007">
    <property type="protein sequence ID" value="RFS21905.1"/>
    <property type="molecule type" value="Genomic_DNA"/>
</dbReference>
<dbReference type="Pfam" id="PF04542">
    <property type="entry name" value="Sigma70_r2"/>
    <property type="match status" value="1"/>
</dbReference>
<feature type="domain" description="RNA polymerase sigma factor 70 region 4 type 2" evidence="8">
    <location>
        <begin position="120"/>
        <end position="171"/>
    </location>
</feature>
<dbReference type="PANTHER" id="PTHR43133">
    <property type="entry name" value="RNA POLYMERASE ECF-TYPE SIGMA FACTO"/>
    <property type="match status" value="1"/>
</dbReference>
<dbReference type="GO" id="GO:0003677">
    <property type="term" value="F:DNA binding"/>
    <property type="evidence" value="ECO:0007669"/>
    <property type="project" value="UniProtKB-KW"/>
</dbReference>
<organism evidence="9 10">
    <name type="scientific">Chitinophaga silvatica</name>
    <dbReference type="NCBI Taxonomy" id="2282649"/>
    <lineage>
        <taxon>Bacteria</taxon>
        <taxon>Pseudomonadati</taxon>
        <taxon>Bacteroidota</taxon>
        <taxon>Chitinophagia</taxon>
        <taxon>Chitinophagales</taxon>
        <taxon>Chitinophagaceae</taxon>
        <taxon>Chitinophaga</taxon>
    </lineage>
</organism>
<evidence type="ECO:0000259" key="8">
    <source>
        <dbReference type="Pfam" id="PF08281"/>
    </source>
</evidence>
<dbReference type="InterPro" id="IPR013249">
    <property type="entry name" value="RNA_pol_sigma70_r4_t2"/>
</dbReference>
<dbReference type="InterPro" id="IPR007627">
    <property type="entry name" value="RNA_pol_sigma70_r2"/>
</dbReference>
<evidence type="ECO:0000256" key="4">
    <source>
        <dbReference type="ARBA" id="ARBA00023125"/>
    </source>
</evidence>
<dbReference type="InterPro" id="IPR014327">
    <property type="entry name" value="RNA_pol_sigma70_bacteroid"/>
</dbReference>
<feature type="domain" description="RNA polymerase sigma-70 region 2" evidence="7">
    <location>
        <begin position="25"/>
        <end position="91"/>
    </location>
</feature>
<keyword evidence="3 6" id="KW-0731">Sigma factor</keyword>
<keyword evidence="10" id="KW-1185">Reference proteome</keyword>
<evidence type="ECO:0000259" key="7">
    <source>
        <dbReference type="Pfam" id="PF04542"/>
    </source>
</evidence>
<dbReference type="NCBIfam" id="TIGR02937">
    <property type="entry name" value="sigma70-ECF"/>
    <property type="match status" value="1"/>
</dbReference>